<organism evidence="3 4">
    <name type="scientific">Flavipsychrobacter stenotrophus</name>
    <dbReference type="NCBI Taxonomy" id="2077091"/>
    <lineage>
        <taxon>Bacteria</taxon>
        <taxon>Pseudomonadati</taxon>
        <taxon>Bacteroidota</taxon>
        <taxon>Chitinophagia</taxon>
        <taxon>Chitinophagales</taxon>
        <taxon>Chitinophagaceae</taxon>
        <taxon>Flavipsychrobacter</taxon>
    </lineage>
</organism>
<dbReference type="EMBL" id="PPSL01000002">
    <property type="protein sequence ID" value="PQJ11848.1"/>
    <property type="molecule type" value="Genomic_DNA"/>
</dbReference>
<evidence type="ECO:0000259" key="2">
    <source>
        <dbReference type="Pfam" id="PF18962"/>
    </source>
</evidence>
<evidence type="ECO:0000313" key="3">
    <source>
        <dbReference type="EMBL" id="PQJ11848.1"/>
    </source>
</evidence>
<evidence type="ECO:0000256" key="1">
    <source>
        <dbReference type="SAM" id="SignalP"/>
    </source>
</evidence>
<name>A0A2S7SYS8_9BACT</name>
<dbReference type="NCBIfam" id="TIGR04183">
    <property type="entry name" value="Por_Secre_tail"/>
    <property type="match status" value="1"/>
</dbReference>
<evidence type="ECO:0000313" key="4">
    <source>
        <dbReference type="Proteomes" id="UP000239872"/>
    </source>
</evidence>
<proteinExistence type="predicted"/>
<dbReference type="OrthoDB" id="1288696at2"/>
<protein>
    <recommendedName>
        <fullName evidence="2">Secretion system C-terminal sorting domain-containing protein</fullName>
    </recommendedName>
</protein>
<accession>A0A2S7SYS8</accession>
<dbReference type="Proteomes" id="UP000239872">
    <property type="component" value="Unassembled WGS sequence"/>
</dbReference>
<dbReference type="RefSeq" id="WP_105038728.1">
    <property type="nucleotide sequence ID" value="NZ_PPSL01000002.1"/>
</dbReference>
<dbReference type="Pfam" id="PF18962">
    <property type="entry name" value="Por_Secre_tail"/>
    <property type="match status" value="1"/>
</dbReference>
<gene>
    <name evidence="3" type="ORF">CJD36_008625</name>
</gene>
<dbReference type="InterPro" id="IPR026444">
    <property type="entry name" value="Secre_tail"/>
</dbReference>
<keyword evidence="4" id="KW-1185">Reference proteome</keyword>
<sequence length="346" mass="37152">MKKIIFLLLAVVGNSVISLAQDTLKAAGLNPILGESYFSVTCDTTGVVPGNGGAGVTWDFSGLVATSWDTGIAVTCASTPNCAMFPGTTIAIKSLTGPTVNYAIANSTKYSQNGYYFSSSQYATFSDPLDQLHYPMGYLDSFTDTYAGTIIYTVGSLPITAHENGIAIVGYDGYGTLKLPDGSTQTNTMRTHSYQLYVDSASVFGIDTVASFILNTYTWYKNGTHSPLMTILTSDQVAGSLHTKIVSWSKRNFTLGITSLSELSNSLTLYPNPASNELNIQLTPATGDHVRITMIDLLGREVAVITDETAQANIDIHYNTSTLPRGLYLIRMQAGSETVTKKVTLQ</sequence>
<feature type="signal peptide" evidence="1">
    <location>
        <begin position="1"/>
        <end position="20"/>
    </location>
</feature>
<feature type="chain" id="PRO_5015758307" description="Secretion system C-terminal sorting domain-containing protein" evidence="1">
    <location>
        <begin position="21"/>
        <end position="346"/>
    </location>
</feature>
<reference evidence="3 4" key="1">
    <citation type="submission" date="2018-01" db="EMBL/GenBank/DDBJ databases">
        <title>A novel member of the phylum Bacteroidetes isolated from glacier ice.</title>
        <authorList>
            <person name="Liu Q."/>
            <person name="Xin Y.-H."/>
        </authorList>
    </citation>
    <scope>NUCLEOTIDE SEQUENCE [LARGE SCALE GENOMIC DNA]</scope>
    <source>
        <strain evidence="3 4">RB1R16</strain>
    </source>
</reference>
<comment type="caution">
    <text evidence="3">The sequence shown here is derived from an EMBL/GenBank/DDBJ whole genome shotgun (WGS) entry which is preliminary data.</text>
</comment>
<feature type="domain" description="Secretion system C-terminal sorting" evidence="2">
    <location>
        <begin position="269"/>
        <end position="343"/>
    </location>
</feature>
<dbReference type="AlphaFoldDB" id="A0A2S7SYS8"/>
<keyword evidence="1" id="KW-0732">Signal</keyword>